<evidence type="ECO:0000313" key="2">
    <source>
        <dbReference type="Proteomes" id="UP000243401"/>
    </source>
</evidence>
<protein>
    <submittedName>
        <fullName evidence="1">Uncharacterized protein</fullName>
    </submittedName>
</protein>
<dbReference type="AntiFam" id="ANF00065">
    <property type="entry name" value="Translation of REP sequence"/>
</dbReference>
<name>A0AAJ3NZH4_ECOLX</name>
<accession>A0AAJ3NZH4</accession>
<gene>
    <name evidence="1" type="ORF">EATG_00142</name>
</gene>
<organism evidence="1 2">
    <name type="scientific">Escherichia coli H605</name>
    <dbReference type="NCBI Taxonomy" id="656410"/>
    <lineage>
        <taxon>Bacteria</taxon>
        <taxon>Pseudomonadati</taxon>
        <taxon>Pseudomonadota</taxon>
        <taxon>Gammaproteobacteria</taxon>
        <taxon>Enterobacterales</taxon>
        <taxon>Enterobacteriaceae</taxon>
        <taxon>Escherichia</taxon>
    </lineage>
</organism>
<dbReference type="EMBL" id="ADJX01000002">
    <property type="protein sequence ID" value="OSL49275.1"/>
    <property type="molecule type" value="Genomic_DNA"/>
</dbReference>
<dbReference type="AlphaFoldDB" id="A0AAJ3NZH4"/>
<proteinExistence type="predicted"/>
<dbReference type="Proteomes" id="UP000243401">
    <property type="component" value="Unassembled WGS sequence"/>
</dbReference>
<evidence type="ECO:0000313" key="1">
    <source>
        <dbReference type="EMBL" id="OSL49275.1"/>
    </source>
</evidence>
<sequence>MARALCIHHSPASRKPFLAGANVTASDLHVYAGCGVNALSGLRMAQEFVGLIRRANVASGIFHHCRMAQESVGLISVAHQAVWRWS</sequence>
<comment type="caution">
    <text evidence="1">The sequence shown here is derived from an EMBL/GenBank/DDBJ whole genome shotgun (WGS) entry which is preliminary data.</text>
</comment>
<reference evidence="1 2" key="1">
    <citation type="submission" date="2010-04" db="EMBL/GenBank/DDBJ databases">
        <title>The Genome Sequence of Escherichia coli H605.</title>
        <authorList>
            <consortium name="The Broad Institute Genome Sequencing Platform"/>
            <consortium name="The Broad Institute Genome Sequencing Center for Infectious Disease"/>
            <person name="Feldgarden M."/>
            <person name="Gordon D.M."/>
            <person name="Johnson J.R."/>
            <person name="Johnston B.D."/>
            <person name="Young S."/>
            <person name="Zeng Q."/>
            <person name="Koehrsen M."/>
            <person name="Alvarado L."/>
            <person name="Berlin A.M."/>
            <person name="Borenstein D."/>
            <person name="Chapman S.B."/>
            <person name="Chen Z."/>
            <person name="Engels R."/>
            <person name="Freedman E."/>
            <person name="Gellesch M."/>
            <person name="Goldberg J."/>
            <person name="Griggs A."/>
            <person name="Gujja S."/>
            <person name="Heilman E.R."/>
            <person name="Heiman D.I."/>
            <person name="Hepburn T.A."/>
            <person name="Howarth C."/>
            <person name="Jen D."/>
            <person name="Larson L."/>
            <person name="Mehta T."/>
            <person name="Park D."/>
            <person name="Pearson M."/>
            <person name="Richards J."/>
            <person name="Roberts A."/>
            <person name="Saif S."/>
            <person name="Shea T.D."/>
            <person name="Shenoy N."/>
            <person name="Sisk P."/>
            <person name="Stolte C."/>
            <person name="Sykes S.N."/>
            <person name="Walk T."/>
            <person name="White J."/>
            <person name="Yandava C."/>
            <person name="Haas B."/>
            <person name="Henn M.R."/>
            <person name="Nusbaum C."/>
            <person name="Birren B."/>
        </authorList>
    </citation>
    <scope>NUCLEOTIDE SEQUENCE [LARGE SCALE GENOMIC DNA]</scope>
    <source>
        <strain evidence="1 2">H605</strain>
    </source>
</reference>